<dbReference type="OrthoDB" id="11292at10239"/>
<organism evidence="2 3">
    <name type="scientific">Mycobacterium phage Omnicron</name>
    <dbReference type="NCBI Taxonomy" id="1541819"/>
    <lineage>
        <taxon>Viruses</taxon>
        <taxon>Duplodnaviria</taxon>
        <taxon>Heunggongvirae</taxon>
        <taxon>Uroviricota</taxon>
        <taxon>Caudoviricetes</taxon>
        <taxon>Weiservirinae</taxon>
        <taxon>Kratiovirus</taxon>
        <taxon>Kratiovirus omnicron</taxon>
    </lineage>
</organism>
<gene>
    <name evidence="2" type="ORF">PBI_OMNICRON_23</name>
</gene>
<dbReference type="EMBL" id="KM363596">
    <property type="protein sequence ID" value="AIM50356.1"/>
    <property type="molecule type" value="Genomic_DNA"/>
</dbReference>
<dbReference type="GeneID" id="26628740"/>
<proteinExistence type="predicted"/>
<evidence type="ECO:0000256" key="1">
    <source>
        <dbReference type="SAM" id="MobiDB-lite"/>
    </source>
</evidence>
<dbReference type="KEGG" id="vg:26628740"/>
<dbReference type="Proteomes" id="UP000029352">
    <property type="component" value="Segment"/>
</dbReference>
<name>A0A088FUY4_9CAUD</name>
<evidence type="ECO:0000313" key="2">
    <source>
        <dbReference type="EMBL" id="AIM50356.1"/>
    </source>
</evidence>
<dbReference type="RefSeq" id="YP_009201655.1">
    <property type="nucleotide sequence ID" value="NC_028832.1"/>
</dbReference>
<feature type="region of interest" description="Disordered" evidence="1">
    <location>
        <begin position="128"/>
        <end position="169"/>
    </location>
</feature>
<keyword evidence="3" id="KW-1185">Reference proteome</keyword>
<reference evidence="2 3" key="1">
    <citation type="submission" date="2014-08" db="EMBL/GenBank/DDBJ databases">
        <authorList>
            <person name="Isern S."/>
            <person name="Ashley B.D."/>
            <person name="Baer T.D."/>
            <person name="Czarnecki K.W."/>
            <person name="Deneweth R.M."/>
            <person name="Gatt S.M."/>
            <person name="Jenkins M."/>
            <person name="Lang J.F."/>
            <person name="Marfizo C.J."/>
            <person name="McMahon C.W."/>
            <person name="Power T.R."/>
            <person name="Rosales K.A."/>
            <person name="Walter R.S."/>
            <person name="Wozny M.J."/>
            <person name="Yori S."/>
            <person name="Michael S.F."/>
            <person name="Anders K.R."/>
            <person name="Braun M.A."/>
            <person name="Delesalle V.A."/>
            <person name="Hughes L.E."/>
            <person name="Ware V.C."/>
            <person name="Bradley K.W."/>
            <person name="Barker L.P."/>
            <person name="Asai D.J."/>
            <person name="Bowman C.A."/>
            <person name="Russell D.A."/>
            <person name="Pope W.H."/>
            <person name="Jacobs-Sera D."/>
            <person name="Hendrix R.W."/>
            <person name="Hatfull G.F."/>
        </authorList>
    </citation>
    <scope>NUCLEOTIDE SEQUENCE [LARGE SCALE GENOMIC DNA]</scope>
</reference>
<dbReference type="InterPro" id="IPR021226">
    <property type="entry name" value="Phage_gene29"/>
</dbReference>
<dbReference type="Pfam" id="PF10910">
    <property type="entry name" value="Phage_gene29"/>
    <property type="match status" value="1"/>
</dbReference>
<evidence type="ECO:0008006" key="4">
    <source>
        <dbReference type="Google" id="ProtNLM"/>
    </source>
</evidence>
<sequence>MELQHMPAPPKIPERQHDPLSDAMYDIAEALQYPQDSRGRTYDVRYLIPILSFHLARAGAVIDPDRAIIRKQAVPPPDEIAGSGLAEGWDAVRWVHPDEPQTVEDELRGATLDDLPRLSAEARAEFLRRAGGEPKPPAPQPITDVDLDARAPWHVETSIHFDEDEGSTE</sequence>
<protein>
    <recommendedName>
        <fullName evidence="4">Minor tail protein</fullName>
    </recommendedName>
</protein>
<accession>A0A088FUY4</accession>
<feature type="compositionally biased region" description="Basic and acidic residues" evidence="1">
    <location>
        <begin position="147"/>
        <end position="161"/>
    </location>
</feature>
<evidence type="ECO:0000313" key="3">
    <source>
        <dbReference type="Proteomes" id="UP000029352"/>
    </source>
</evidence>